<evidence type="ECO:0000313" key="3">
    <source>
        <dbReference type="Proteomes" id="UP000676336"/>
    </source>
</evidence>
<comment type="caution">
    <text evidence="2">The sequence shown here is derived from an EMBL/GenBank/DDBJ whole genome shotgun (WGS) entry which is preliminary data.</text>
</comment>
<feature type="region of interest" description="Disordered" evidence="1">
    <location>
        <begin position="62"/>
        <end position="98"/>
    </location>
</feature>
<feature type="compositionally biased region" description="Polar residues" evidence="1">
    <location>
        <begin position="62"/>
        <end position="71"/>
    </location>
</feature>
<dbReference type="EMBL" id="CAJOBI010325104">
    <property type="protein sequence ID" value="CAF5190582.1"/>
    <property type="molecule type" value="Genomic_DNA"/>
</dbReference>
<gene>
    <name evidence="2" type="ORF">SMN809_LOCUS72150</name>
</gene>
<dbReference type="Gene3D" id="3.40.50.300">
    <property type="entry name" value="P-loop containing nucleotide triphosphate hydrolases"/>
    <property type="match status" value="1"/>
</dbReference>
<proteinExistence type="predicted"/>
<evidence type="ECO:0000256" key="1">
    <source>
        <dbReference type="SAM" id="MobiDB-lite"/>
    </source>
</evidence>
<sequence>AENFASTHHMPIHHISALRGDNIQSMFKQLILRILHNSSLLQQIKETSMAYEQASNIKESIRRTSSIQVSIQPEAPSSSSRQNDDNDRNSSGSCCKFS</sequence>
<name>A0A8S3I1B8_9BILA</name>
<dbReference type="AlphaFoldDB" id="A0A8S3I1B8"/>
<evidence type="ECO:0000313" key="2">
    <source>
        <dbReference type="EMBL" id="CAF5190582.1"/>
    </source>
</evidence>
<dbReference type="Proteomes" id="UP000676336">
    <property type="component" value="Unassembled WGS sequence"/>
</dbReference>
<feature type="compositionally biased region" description="Low complexity" evidence="1">
    <location>
        <begin position="89"/>
        <end position="98"/>
    </location>
</feature>
<organism evidence="2 3">
    <name type="scientific">Rotaria magnacalcarata</name>
    <dbReference type="NCBI Taxonomy" id="392030"/>
    <lineage>
        <taxon>Eukaryota</taxon>
        <taxon>Metazoa</taxon>
        <taxon>Spiralia</taxon>
        <taxon>Gnathifera</taxon>
        <taxon>Rotifera</taxon>
        <taxon>Eurotatoria</taxon>
        <taxon>Bdelloidea</taxon>
        <taxon>Philodinida</taxon>
        <taxon>Philodinidae</taxon>
        <taxon>Rotaria</taxon>
    </lineage>
</organism>
<dbReference type="InterPro" id="IPR027417">
    <property type="entry name" value="P-loop_NTPase"/>
</dbReference>
<feature type="non-terminal residue" evidence="2">
    <location>
        <position position="1"/>
    </location>
</feature>
<protein>
    <submittedName>
        <fullName evidence="2">Uncharacterized protein</fullName>
    </submittedName>
</protein>
<reference evidence="2" key="1">
    <citation type="submission" date="2021-02" db="EMBL/GenBank/DDBJ databases">
        <authorList>
            <person name="Nowell W R."/>
        </authorList>
    </citation>
    <scope>NUCLEOTIDE SEQUENCE</scope>
</reference>
<accession>A0A8S3I1B8</accession>